<dbReference type="Pfam" id="PF20257">
    <property type="entry name" value="SAM_HAT_C"/>
    <property type="match status" value="1"/>
</dbReference>
<dbReference type="RefSeq" id="WP_079654247.1">
    <property type="nucleotide sequence ID" value="NZ_LT670846.1"/>
</dbReference>
<dbReference type="PANTHER" id="PTHR35092">
    <property type="entry name" value="CHLORINASE MJ1651"/>
    <property type="match status" value="1"/>
</dbReference>
<dbReference type="Proteomes" id="UP000189810">
    <property type="component" value="Chromosome I"/>
</dbReference>
<dbReference type="STRING" id="381751.SAMN05444391_1139"/>
<proteinExistence type="inferred from homology"/>
<dbReference type="SUPFAM" id="SSF101852">
    <property type="entry name" value="Bacterial fluorinating enzyme, C-terminal domain"/>
    <property type="match status" value="1"/>
</dbReference>
<dbReference type="InterPro" id="IPR002747">
    <property type="entry name" value="SAM_OH_AdoTrfase"/>
</dbReference>
<comment type="similarity">
    <text evidence="2">Belongs to the SAM hydrolase / SAM-dependent halogenase family.</text>
</comment>
<evidence type="ECO:0000256" key="1">
    <source>
        <dbReference type="ARBA" id="ARBA00022691"/>
    </source>
</evidence>
<dbReference type="InterPro" id="IPR023228">
    <property type="entry name" value="SAM_OH_AdoTrfase_N_sf"/>
</dbReference>
<dbReference type="AlphaFoldDB" id="A0A1M6SRG8"/>
<evidence type="ECO:0000259" key="4">
    <source>
        <dbReference type="Pfam" id="PF20257"/>
    </source>
</evidence>
<dbReference type="OrthoDB" id="9792195at2"/>
<dbReference type="InterPro" id="IPR046470">
    <property type="entry name" value="SAM_HAT_C"/>
</dbReference>
<dbReference type="InterPro" id="IPR046469">
    <property type="entry name" value="SAM_HAT_N"/>
</dbReference>
<dbReference type="Gene3D" id="3.40.50.10790">
    <property type="entry name" value="S-adenosyl-l-methionine hydroxide adenosyltransferase, N-terminal"/>
    <property type="match status" value="1"/>
</dbReference>
<keyword evidence="1" id="KW-0949">S-adenosyl-L-methionine</keyword>
<evidence type="ECO:0000313" key="5">
    <source>
        <dbReference type="EMBL" id="SHK47344.1"/>
    </source>
</evidence>
<dbReference type="Gene3D" id="2.40.30.90">
    <property type="entry name" value="Bacterial fluorinating enzyme like"/>
    <property type="match status" value="1"/>
</dbReference>
<evidence type="ECO:0008006" key="7">
    <source>
        <dbReference type="Google" id="ProtNLM"/>
    </source>
</evidence>
<dbReference type="PIRSF" id="PIRSF006779">
    <property type="entry name" value="UCP006779"/>
    <property type="match status" value="1"/>
</dbReference>
<evidence type="ECO:0000313" key="6">
    <source>
        <dbReference type="Proteomes" id="UP000189810"/>
    </source>
</evidence>
<organism evidence="5 6">
    <name type="scientific">Thermocrinis minervae</name>
    <dbReference type="NCBI Taxonomy" id="381751"/>
    <lineage>
        <taxon>Bacteria</taxon>
        <taxon>Pseudomonadati</taxon>
        <taxon>Aquificota</taxon>
        <taxon>Aquificia</taxon>
        <taxon>Aquificales</taxon>
        <taxon>Aquificaceae</taxon>
        <taxon>Thermocrinis</taxon>
    </lineage>
</organism>
<dbReference type="Pfam" id="PF01887">
    <property type="entry name" value="SAM_HAT_N"/>
    <property type="match status" value="1"/>
</dbReference>
<dbReference type="EMBL" id="LT670846">
    <property type="protein sequence ID" value="SHK47344.1"/>
    <property type="molecule type" value="Genomic_DNA"/>
</dbReference>
<evidence type="ECO:0000256" key="2">
    <source>
        <dbReference type="ARBA" id="ARBA00024035"/>
    </source>
</evidence>
<keyword evidence="6" id="KW-1185">Reference proteome</keyword>
<dbReference type="SUPFAM" id="SSF102522">
    <property type="entry name" value="Bacterial fluorinating enzyme, N-terminal domain"/>
    <property type="match status" value="1"/>
</dbReference>
<accession>A0A1M6SRG8</accession>
<dbReference type="InterPro" id="IPR023227">
    <property type="entry name" value="SAM_OH_AdoTrfase_C_sf"/>
</dbReference>
<dbReference type="PANTHER" id="PTHR35092:SF1">
    <property type="entry name" value="CHLORINASE MJ1651"/>
    <property type="match status" value="1"/>
</dbReference>
<gene>
    <name evidence="5" type="ORF">SAMN05444391_1139</name>
</gene>
<feature type="domain" description="S-adenosyl-l-methionine hydroxide adenosyltransferase N-terminal" evidence="3">
    <location>
        <begin position="4"/>
        <end position="147"/>
    </location>
</feature>
<sequence>MSLIVLLTDFGTKDGFVGCMKGVIYSINPKVTVVDLSHEVEPFNVLEGALILKAHYSYFPEGSIFLAVVDPGVGSNRLPVVVDAGRYKFVGPMNGIFDLVLKDLRVFKTYRIERFTLPRRNETFHGRDVFAPICAHLSLGTPPEEVGSPVVYQFLLSWEDPKREHDYVEGKIVYFDAFGNAVTNVPCGDYSHCVLGDRILPVVPYFLYQKDKNPGCVCGSFGFMEIFVPMGNAKVELSLEKGQAVKFFPKSTII</sequence>
<reference evidence="5 6" key="1">
    <citation type="submission" date="2016-11" db="EMBL/GenBank/DDBJ databases">
        <authorList>
            <person name="Jaros S."/>
            <person name="Januszkiewicz K."/>
            <person name="Wedrychowicz H."/>
        </authorList>
    </citation>
    <scope>NUCLEOTIDE SEQUENCE [LARGE SCALE GENOMIC DNA]</scope>
    <source>
        <strain evidence="5 6">DSM 19557</strain>
    </source>
</reference>
<name>A0A1M6SRG8_9AQUI</name>
<protein>
    <recommendedName>
        <fullName evidence="7">Adenosyl-chloride synthase</fullName>
    </recommendedName>
</protein>
<feature type="domain" description="S-adenosyl-l-methionine hydroxide adenosyltransferase C-terminal" evidence="4">
    <location>
        <begin position="170"/>
        <end position="245"/>
    </location>
</feature>
<evidence type="ECO:0000259" key="3">
    <source>
        <dbReference type="Pfam" id="PF01887"/>
    </source>
</evidence>